<organism evidence="1 2">
    <name type="scientific">Prochlorococcus marinus str. MIT 9116</name>
    <dbReference type="NCBI Taxonomy" id="167544"/>
    <lineage>
        <taxon>Bacteria</taxon>
        <taxon>Bacillati</taxon>
        <taxon>Cyanobacteriota</taxon>
        <taxon>Cyanophyceae</taxon>
        <taxon>Synechococcales</taxon>
        <taxon>Prochlorococcaceae</taxon>
        <taxon>Prochlorococcus</taxon>
    </lineage>
</organism>
<protein>
    <submittedName>
        <fullName evidence="1">Uncharacterized protein</fullName>
    </submittedName>
</protein>
<dbReference type="AlphaFoldDB" id="A0A0A1ZXZ4"/>
<reference evidence="2" key="1">
    <citation type="journal article" date="2014" name="Sci. Data">
        <title>Genomes of diverse isolates of the marine cyanobacterium Prochlorococcus.</title>
        <authorList>
            <person name="Biller S."/>
            <person name="Berube P."/>
            <person name="Thompson J."/>
            <person name="Kelly L."/>
            <person name="Roggensack S."/>
            <person name="Awad L."/>
            <person name="Roache-Johnson K."/>
            <person name="Ding H."/>
            <person name="Giovannoni S.J."/>
            <person name="Moore L.R."/>
            <person name="Chisholm S.W."/>
        </authorList>
    </citation>
    <scope>NUCLEOTIDE SEQUENCE [LARGE SCALE GENOMIC DNA]</scope>
</reference>
<evidence type="ECO:0000313" key="2">
    <source>
        <dbReference type="Proteomes" id="UP000030491"/>
    </source>
</evidence>
<dbReference type="EMBL" id="JNAJ01000003">
    <property type="protein sequence ID" value="KGF93466.1"/>
    <property type="molecule type" value="Genomic_DNA"/>
</dbReference>
<name>A0A0A1ZXZ4_PROMR</name>
<dbReference type="Proteomes" id="UP000030491">
    <property type="component" value="Unassembled WGS sequence"/>
</dbReference>
<evidence type="ECO:0000313" key="1">
    <source>
        <dbReference type="EMBL" id="KGF93466.1"/>
    </source>
</evidence>
<comment type="caution">
    <text evidence="1">The sequence shown here is derived from an EMBL/GenBank/DDBJ whole genome shotgun (WGS) entry which is preliminary data.</text>
</comment>
<proteinExistence type="predicted"/>
<sequence>MRKDIYSNIKDSEALQSFFEFITLISVVRELIAQQHVM</sequence>
<gene>
    <name evidence="1" type="ORF">EU93_0095</name>
</gene>
<accession>A0A0A1ZXZ4</accession>